<reference evidence="1" key="2">
    <citation type="submission" date="2020-11" db="EMBL/GenBank/DDBJ databases">
        <authorList>
            <person name="McCartney M.A."/>
            <person name="Auch B."/>
            <person name="Kono T."/>
            <person name="Mallez S."/>
            <person name="Becker A."/>
            <person name="Gohl D.M."/>
            <person name="Silverstein K.A.T."/>
            <person name="Koren S."/>
            <person name="Bechman K.B."/>
            <person name="Herman A."/>
            <person name="Abrahante J.E."/>
            <person name="Garbe J."/>
        </authorList>
    </citation>
    <scope>NUCLEOTIDE SEQUENCE</scope>
    <source>
        <strain evidence="1">Duluth1</strain>
        <tissue evidence="1">Whole animal</tissue>
    </source>
</reference>
<dbReference type="EMBL" id="JAIWYP010000009">
    <property type="protein sequence ID" value="KAH3772857.1"/>
    <property type="molecule type" value="Genomic_DNA"/>
</dbReference>
<dbReference type="Proteomes" id="UP000828390">
    <property type="component" value="Unassembled WGS sequence"/>
</dbReference>
<comment type="caution">
    <text evidence="1">The sequence shown here is derived from an EMBL/GenBank/DDBJ whole genome shotgun (WGS) entry which is preliminary data.</text>
</comment>
<evidence type="ECO:0000313" key="2">
    <source>
        <dbReference type="Proteomes" id="UP000828390"/>
    </source>
</evidence>
<keyword evidence="2" id="KW-1185">Reference proteome</keyword>
<dbReference type="AlphaFoldDB" id="A0A9D4E305"/>
<protein>
    <submittedName>
        <fullName evidence="1">Uncharacterized protein</fullName>
    </submittedName>
</protein>
<evidence type="ECO:0000313" key="1">
    <source>
        <dbReference type="EMBL" id="KAH3772857.1"/>
    </source>
</evidence>
<proteinExistence type="predicted"/>
<organism evidence="1 2">
    <name type="scientific">Dreissena polymorpha</name>
    <name type="common">Zebra mussel</name>
    <name type="synonym">Mytilus polymorpha</name>
    <dbReference type="NCBI Taxonomy" id="45954"/>
    <lineage>
        <taxon>Eukaryota</taxon>
        <taxon>Metazoa</taxon>
        <taxon>Spiralia</taxon>
        <taxon>Lophotrochozoa</taxon>
        <taxon>Mollusca</taxon>
        <taxon>Bivalvia</taxon>
        <taxon>Autobranchia</taxon>
        <taxon>Heteroconchia</taxon>
        <taxon>Euheterodonta</taxon>
        <taxon>Imparidentia</taxon>
        <taxon>Neoheterodontei</taxon>
        <taxon>Myida</taxon>
        <taxon>Dreissenoidea</taxon>
        <taxon>Dreissenidae</taxon>
        <taxon>Dreissena</taxon>
    </lineage>
</organism>
<sequence>MYSLFNSTCDRYNGLPAFTRLCTLLATQRVADTTTNPCSQDYELSLQHNVCRIQRLTRVHKTMYSLCNTTCAGYNGEPAFTRLCTLYATQRAADTTANPRSQDCVLSIQLNVWQIQRLTRVHKTMYSLFNSTCGRYNGEPVFIRLCTLYSTQRVTDTTANPCLQDDVLSMQLNVCRIQRLTRVHKTMYSPCNTTFGRYND</sequence>
<accession>A0A9D4E305</accession>
<name>A0A9D4E305_DREPO</name>
<gene>
    <name evidence="1" type="ORF">DPMN_174204</name>
</gene>
<reference evidence="1" key="1">
    <citation type="journal article" date="2019" name="bioRxiv">
        <title>The Genome of the Zebra Mussel, Dreissena polymorpha: A Resource for Invasive Species Research.</title>
        <authorList>
            <person name="McCartney M.A."/>
            <person name="Auch B."/>
            <person name="Kono T."/>
            <person name="Mallez S."/>
            <person name="Zhang Y."/>
            <person name="Obille A."/>
            <person name="Becker A."/>
            <person name="Abrahante J.E."/>
            <person name="Garbe J."/>
            <person name="Badalamenti J.P."/>
            <person name="Herman A."/>
            <person name="Mangelson H."/>
            <person name="Liachko I."/>
            <person name="Sullivan S."/>
            <person name="Sone E.D."/>
            <person name="Koren S."/>
            <person name="Silverstein K.A.T."/>
            <person name="Beckman K.B."/>
            <person name="Gohl D.M."/>
        </authorList>
    </citation>
    <scope>NUCLEOTIDE SEQUENCE</scope>
    <source>
        <strain evidence="1">Duluth1</strain>
        <tissue evidence="1">Whole animal</tissue>
    </source>
</reference>